<dbReference type="EMBL" id="CYRY02024922">
    <property type="protein sequence ID" value="VCW98250.1"/>
    <property type="molecule type" value="Genomic_DNA"/>
</dbReference>
<feature type="non-terminal residue" evidence="2">
    <location>
        <position position="1"/>
    </location>
</feature>
<evidence type="ECO:0000313" key="3">
    <source>
        <dbReference type="Proteomes" id="UP000269945"/>
    </source>
</evidence>
<reference evidence="2 3" key="1">
    <citation type="submission" date="2018-10" db="EMBL/GenBank/DDBJ databases">
        <authorList>
            <person name="Ekblom R."/>
            <person name="Jareborg N."/>
        </authorList>
    </citation>
    <scope>NUCLEOTIDE SEQUENCE [LARGE SCALE GENOMIC DNA]</scope>
    <source>
        <tissue evidence="2">Muscle</tissue>
    </source>
</reference>
<comment type="caution">
    <text evidence="2">The sequence shown here is derived from an EMBL/GenBank/DDBJ whole genome shotgun (WGS) entry which is preliminary data.</text>
</comment>
<gene>
    <name evidence="2" type="ORF">BN2614_LOCUS2</name>
</gene>
<dbReference type="Proteomes" id="UP000269945">
    <property type="component" value="Unassembled WGS sequence"/>
</dbReference>
<feature type="signal peptide" evidence="1">
    <location>
        <begin position="1"/>
        <end position="20"/>
    </location>
</feature>
<evidence type="ECO:0000313" key="2">
    <source>
        <dbReference type="EMBL" id="VCW98250.1"/>
    </source>
</evidence>
<evidence type="ECO:0000256" key="1">
    <source>
        <dbReference type="SAM" id="SignalP"/>
    </source>
</evidence>
<keyword evidence="3" id="KW-1185">Reference proteome</keyword>
<keyword evidence="1" id="KW-0732">Signal</keyword>
<accession>A0A9X9LX30</accession>
<dbReference type="AlphaFoldDB" id="A0A9X9LX30"/>
<proteinExistence type="predicted"/>
<organism evidence="2 3">
    <name type="scientific">Gulo gulo</name>
    <name type="common">Wolverine</name>
    <name type="synonym">Gluton</name>
    <dbReference type="NCBI Taxonomy" id="48420"/>
    <lineage>
        <taxon>Eukaryota</taxon>
        <taxon>Metazoa</taxon>
        <taxon>Chordata</taxon>
        <taxon>Craniata</taxon>
        <taxon>Vertebrata</taxon>
        <taxon>Euteleostomi</taxon>
        <taxon>Mammalia</taxon>
        <taxon>Eutheria</taxon>
        <taxon>Laurasiatheria</taxon>
        <taxon>Carnivora</taxon>
        <taxon>Caniformia</taxon>
        <taxon>Musteloidea</taxon>
        <taxon>Mustelidae</taxon>
        <taxon>Guloninae</taxon>
        <taxon>Gulo</taxon>
    </lineage>
</organism>
<name>A0A9X9LX30_GULGU</name>
<feature type="chain" id="PRO_5040903224" evidence="1">
    <location>
        <begin position="21"/>
        <end position="67"/>
    </location>
</feature>
<sequence>FLFLRFFIYTYLGFLGRIQLRTPPPPTYTHSLTKNRNQESSLIFPYSLTPYILSITDSSQFYLLKFT</sequence>
<protein>
    <submittedName>
        <fullName evidence="2">Uncharacterized protein</fullName>
    </submittedName>
</protein>